<dbReference type="EMBL" id="DXES01000080">
    <property type="protein sequence ID" value="HIX65346.1"/>
    <property type="molecule type" value="Genomic_DNA"/>
</dbReference>
<evidence type="ECO:0000256" key="4">
    <source>
        <dbReference type="SAM" id="Phobius"/>
    </source>
</evidence>
<accession>A0A9D1WQR9</accession>
<feature type="compositionally biased region" description="Low complexity" evidence="3">
    <location>
        <begin position="140"/>
        <end position="156"/>
    </location>
</feature>
<dbReference type="PRINTS" id="PR00834">
    <property type="entry name" value="PROTEASES2C"/>
</dbReference>
<keyword evidence="1" id="KW-0645">Protease</keyword>
<dbReference type="InterPro" id="IPR001940">
    <property type="entry name" value="Peptidase_S1C"/>
</dbReference>
<protein>
    <submittedName>
        <fullName evidence="6">Trypsin-like peptidase domain-containing protein</fullName>
    </submittedName>
</protein>
<dbReference type="InterPro" id="IPR001478">
    <property type="entry name" value="PDZ"/>
</dbReference>
<dbReference type="Pfam" id="PF13180">
    <property type="entry name" value="PDZ_2"/>
    <property type="match status" value="1"/>
</dbReference>
<dbReference type="Gene3D" id="2.30.42.10">
    <property type="match status" value="1"/>
</dbReference>
<sequence length="532" mass="57433">MDQRDQNYNTDNTGATPPEQPSQEQQPHVWRVPPQQEGGYQPPFQSQQETPSQGQQPSGEPVHNGWQGAPQQPRPEKPPYQWDFDQYEQARAARPKHKKRGLVVFAGILGVILAVSLVSMASIAVYTSLVAAPAAPAEPQAAASSQEQPAASSEPQEWMELQDQPQEQEEVLPDGKLTNQQIIRQVSPSVVAITSYVQSQGYQATGMGSGIILREDGYIVTNAHVVEGAMGISVQLSDGKTSYEARVIGADTQTDLAVIKVDATGLPAASFGNSDQVEMGDKVLAIGNPQSMAFAGSVTEGIVSGLNRQVSATDQSTGQVTHYKNLIQTDAAINPGNSGGALVNEYGQVIGINSAKVIATGAEGIGFAIPSNMAQPIVDDLINYGRVTGRVMLGITAQEINEVQARLNQVPTGLLVISTQEGSDISQKGIIPGDIITKVNDKEITVLQDLTDELEGKKPGDQVKLEVYRPSNLPGSQGSFFEVEIALMEDTGEELQPQQEQSQQEQPQQEQPRAQQDPYGWYRSPFFWDFFG</sequence>
<dbReference type="Gene3D" id="2.40.10.120">
    <property type="match status" value="1"/>
</dbReference>
<keyword evidence="4" id="KW-1133">Transmembrane helix</keyword>
<dbReference type="GO" id="GO:0006508">
    <property type="term" value="P:proteolysis"/>
    <property type="evidence" value="ECO:0007669"/>
    <property type="project" value="UniProtKB-KW"/>
</dbReference>
<feature type="domain" description="PDZ" evidence="5">
    <location>
        <begin position="381"/>
        <end position="471"/>
    </location>
</feature>
<feature type="transmembrane region" description="Helical" evidence="4">
    <location>
        <begin position="101"/>
        <end position="126"/>
    </location>
</feature>
<comment type="caution">
    <text evidence="6">The sequence shown here is derived from an EMBL/GenBank/DDBJ whole genome shotgun (WGS) entry which is preliminary data.</text>
</comment>
<dbReference type="AlphaFoldDB" id="A0A9D1WQR9"/>
<evidence type="ECO:0000256" key="1">
    <source>
        <dbReference type="ARBA" id="ARBA00022670"/>
    </source>
</evidence>
<dbReference type="PANTHER" id="PTHR43343:SF3">
    <property type="entry name" value="PROTEASE DO-LIKE 8, CHLOROPLASTIC"/>
    <property type="match status" value="1"/>
</dbReference>
<evidence type="ECO:0000256" key="3">
    <source>
        <dbReference type="SAM" id="MobiDB-lite"/>
    </source>
</evidence>
<dbReference type="InterPro" id="IPR009003">
    <property type="entry name" value="Peptidase_S1_PA"/>
</dbReference>
<dbReference type="SMART" id="SM00228">
    <property type="entry name" value="PDZ"/>
    <property type="match status" value="1"/>
</dbReference>
<dbReference type="SUPFAM" id="SSF50494">
    <property type="entry name" value="Trypsin-like serine proteases"/>
    <property type="match status" value="1"/>
</dbReference>
<dbReference type="PROSITE" id="PS50106">
    <property type="entry name" value="PDZ"/>
    <property type="match status" value="1"/>
</dbReference>
<gene>
    <name evidence="6" type="ORF">H9736_03770</name>
</gene>
<reference evidence="6" key="1">
    <citation type="journal article" date="2021" name="PeerJ">
        <title>Extensive microbial diversity within the chicken gut microbiome revealed by metagenomics and culture.</title>
        <authorList>
            <person name="Gilroy R."/>
            <person name="Ravi A."/>
            <person name="Getino M."/>
            <person name="Pursley I."/>
            <person name="Horton D.L."/>
            <person name="Alikhan N.F."/>
            <person name="Baker D."/>
            <person name="Gharbi K."/>
            <person name="Hall N."/>
            <person name="Watson M."/>
            <person name="Adriaenssens E.M."/>
            <person name="Foster-Nyarko E."/>
            <person name="Jarju S."/>
            <person name="Secka A."/>
            <person name="Antonio M."/>
            <person name="Oren A."/>
            <person name="Chaudhuri R.R."/>
            <person name="La Ragione R."/>
            <person name="Hildebrand F."/>
            <person name="Pallen M.J."/>
        </authorList>
    </citation>
    <scope>NUCLEOTIDE SEQUENCE</scope>
    <source>
        <strain evidence="6">CHK188-5543</strain>
    </source>
</reference>
<feature type="region of interest" description="Disordered" evidence="3">
    <location>
        <begin position="140"/>
        <end position="169"/>
    </location>
</feature>
<reference evidence="6" key="2">
    <citation type="submission" date="2021-04" db="EMBL/GenBank/DDBJ databases">
        <authorList>
            <person name="Gilroy R."/>
        </authorList>
    </citation>
    <scope>NUCLEOTIDE SEQUENCE</scope>
    <source>
        <strain evidence="6">CHK188-5543</strain>
    </source>
</reference>
<dbReference type="PANTHER" id="PTHR43343">
    <property type="entry name" value="PEPTIDASE S12"/>
    <property type="match status" value="1"/>
</dbReference>
<dbReference type="InterPro" id="IPR051201">
    <property type="entry name" value="Chloro_Bact_Ser_Proteases"/>
</dbReference>
<dbReference type="CDD" id="cd06779">
    <property type="entry name" value="cpPDZ_Deg_HtrA-like"/>
    <property type="match status" value="1"/>
</dbReference>
<proteinExistence type="predicted"/>
<keyword evidence="4" id="KW-0812">Transmembrane</keyword>
<dbReference type="Pfam" id="PF13365">
    <property type="entry name" value="Trypsin_2"/>
    <property type="match status" value="1"/>
</dbReference>
<keyword evidence="2" id="KW-0378">Hydrolase</keyword>
<feature type="region of interest" description="Disordered" evidence="3">
    <location>
        <begin position="1"/>
        <end position="81"/>
    </location>
</feature>
<dbReference type="Proteomes" id="UP000886800">
    <property type="component" value="Unassembled WGS sequence"/>
</dbReference>
<dbReference type="SUPFAM" id="SSF50156">
    <property type="entry name" value="PDZ domain-like"/>
    <property type="match status" value="1"/>
</dbReference>
<feature type="compositionally biased region" description="Low complexity" evidence="3">
    <location>
        <begin position="494"/>
        <end position="516"/>
    </location>
</feature>
<feature type="compositionally biased region" description="Polar residues" evidence="3">
    <location>
        <begin position="1"/>
        <end position="15"/>
    </location>
</feature>
<name>A0A9D1WQR9_9FIRM</name>
<dbReference type="GO" id="GO:0004252">
    <property type="term" value="F:serine-type endopeptidase activity"/>
    <property type="evidence" value="ECO:0007669"/>
    <property type="project" value="InterPro"/>
</dbReference>
<feature type="region of interest" description="Disordered" evidence="3">
    <location>
        <begin position="490"/>
        <end position="521"/>
    </location>
</feature>
<evidence type="ECO:0000313" key="7">
    <source>
        <dbReference type="Proteomes" id="UP000886800"/>
    </source>
</evidence>
<dbReference type="InterPro" id="IPR036034">
    <property type="entry name" value="PDZ_sf"/>
</dbReference>
<keyword evidence="4" id="KW-0472">Membrane</keyword>
<evidence type="ECO:0000256" key="2">
    <source>
        <dbReference type="ARBA" id="ARBA00022801"/>
    </source>
</evidence>
<feature type="compositionally biased region" description="Low complexity" evidence="3">
    <location>
        <begin position="45"/>
        <end position="59"/>
    </location>
</feature>
<evidence type="ECO:0000313" key="6">
    <source>
        <dbReference type="EMBL" id="HIX65346.1"/>
    </source>
</evidence>
<evidence type="ECO:0000259" key="5">
    <source>
        <dbReference type="PROSITE" id="PS50106"/>
    </source>
</evidence>
<organism evidence="6 7">
    <name type="scientific">Candidatus Anaerotruncus excrementipullorum</name>
    <dbReference type="NCBI Taxonomy" id="2838465"/>
    <lineage>
        <taxon>Bacteria</taxon>
        <taxon>Bacillati</taxon>
        <taxon>Bacillota</taxon>
        <taxon>Clostridia</taxon>
        <taxon>Eubacteriales</taxon>
        <taxon>Oscillospiraceae</taxon>
        <taxon>Anaerotruncus</taxon>
    </lineage>
</organism>